<dbReference type="InterPro" id="IPR051070">
    <property type="entry name" value="NF-kappa-B_inhibitor"/>
</dbReference>
<evidence type="ECO:0000256" key="1">
    <source>
        <dbReference type="ARBA" id="ARBA00022737"/>
    </source>
</evidence>
<dbReference type="InterPro" id="IPR002110">
    <property type="entry name" value="Ankyrin_rpt"/>
</dbReference>
<dbReference type="SMART" id="SM00248">
    <property type="entry name" value="ANK"/>
    <property type="match status" value="4"/>
</dbReference>
<gene>
    <name evidence="3" type="ORF">EDS130_LOCUS9716</name>
</gene>
<dbReference type="GO" id="GO:0005829">
    <property type="term" value="C:cytosol"/>
    <property type="evidence" value="ECO:0007669"/>
    <property type="project" value="TreeGrafter"/>
</dbReference>
<evidence type="ECO:0000256" key="2">
    <source>
        <dbReference type="ARBA" id="ARBA00023043"/>
    </source>
</evidence>
<dbReference type="InterPro" id="IPR019734">
    <property type="entry name" value="TPR_rpt"/>
</dbReference>
<dbReference type="InterPro" id="IPR036770">
    <property type="entry name" value="Ankyrin_rpt-contain_sf"/>
</dbReference>
<dbReference type="OrthoDB" id="20727at2759"/>
<name>A0A813ZKQ2_ADIRI</name>
<dbReference type="PANTHER" id="PTHR46680">
    <property type="entry name" value="NF-KAPPA-B INHIBITOR ALPHA"/>
    <property type="match status" value="1"/>
</dbReference>
<dbReference type="InterPro" id="IPR011990">
    <property type="entry name" value="TPR-like_helical_dom_sf"/>
</dbReference>
<sequence>MANNKRMRLHSNENHTNDGILDHQMSVDEKILSSDFNYPTQPQTTSNSNTQAYHLSVCGSILYSPPTNSPSDIFTILRHGNFDAFRRSLDIYHNDIIRMRNDHDQTVLHVLVIHAYPYIWVRLLMLRGCDTCAQDNDGYTAAHYAVERDDVEMLKAVTLRIHPQVKPIPEEQIVAIHEQCCRALTIKENNGLTPFMLACQHQSMKCLDYLIEMNINDCHLQDKFGDTCLHYAVGRRNLNLVQKLIQTCKADVNGGEQLRPSTLDVLQHNRAQQKPFDRNLDDEIEQVLLFSKAKNRCSIRRIISKRKDSIENDDSALTKLACLSIDSTSTNEQLETARGHARLATALQAKNDPRGALESFKNAMTCTPDNSLDWATYALQSALIHMMLGENQAALALLHKALHIRTELERTSDQIDQIQRAINQIRPSTF</sequence>
<organism evidence="3 4">
    <name type="scientific">Adineta ricciae</name>
    <name type="common">Rotifer</name>
    <dbReference type="NCBI Taxonomy" id="249248"/>
    <lineage>
        <taxon>Eukaryota</taxon>
        <taxon>Metazoa</taxon>
        <taxon>Spiralia</taxon>
        <taxon>Gnathifera</taxon>
        <taxon>Rotifera</taxon>
        <taxon>Eurotatoria</taxon>
        <taxon>Bdelloidea</taxon>
        <taxon>Adinetida</taxon>
        <taxon>Adinetidae</taxon>
        <taxon>Adineta</taxon>
    </lineage>
</organism>
<proteinExistence type="predicted"/>
<dbReference type="SMART" id="SM00028">
    <property type="entry name" value="TPR"/>
    <property type="match status" value="2"/>
</dbReference>
<accession>A0A813ZKQ2</accession>
<evidence type="ECO:0000313" key="3">
    <source>
        <dbReference type="EMBL" id="CAF0899730.1"/>
    </source>
</evidence>
<keyword evidence="2" id="KW-0040">ANK repeat</keyword>
<dbReference type="Gene3D" id="1.25.40.10">
    <property type="entry name" value="Tetratricopeptide repeat domain"/>
    <property type="match status" value="1"/>
</dbReference>
<keyword evidence="1" id="KW-0677">Repeat</keyword>
<dbReference type="Pfam" id="PF12796">
    <property type="entry name" value="Ank_2"/>
    <property type="match status" value="1"/>
</dbReference>
<evidence type="ECO:0000313" key="4">
    <source>
        <dbReference type="Proteomes" id="UP000663852"/>
    </source>
</evidence>
<dbReference type="GO" id="GO:0051059">
    <property type="term" value="F:NF-kappaB binding"/>
    <property type="evidence" value="ECO:0007669"/>
    <property type="project" value="TreeGrafter"/>
</dbReference>
<dbReference type="SUPFAM" id="SSF48452">
    <property type="entry name" value="TPR-like"/>
    <property type="match status" value="1"/>
</dbReference>
<dbReference type="EMBL" id="CAJNOJ010000033">
    <property type="protein sequence ID" value="CAF0899730.1"/>
    <property type="molecule type" value="Genomic_DNA"/>
</dbReference>
<protein>
    <submittedName>
        <fullName evidence="3">Uncharacterized protein</fullName>
    </submittedName>
</protein>
<dbReference type="Gene3D" id="1.25.40.20">
    <property type="entry name" value="Ankyrin repeat-containing domain"/>
    <property type="match status" value="1"/>
</dbReference>
<dbReference type="SUPFAM" id="SSF48403">
    <property type="entry name" value="Ankyrin repeat"/>
    <property type="match status" value="1"/>
</dbReference>
<dbReference type="AlphaFoldDB" id="A0A813ZKQ2"/>
<dbReference type="PANTHER" id="PTHR46680:SF3">
    <property type="entry name" value="NF-KAPPA-B INHIBITOR CACTUS"/>
    <property type="match status" value="1"/>
</dbReference>
<dbReference type="GO" id="GO:0071356">
    <property type="term" value="P:cellular response to tumor necrosis factor"/>
    <property type="evidence" value="ECO:0007669"/>
    <property type="project" value="TreeGrafter"/>
</dbReference>
<reference evidence="3" key="1">
    <citation type="submission" date="2021-02" db="EMBL/GenBank/DDBJ databases">
        <authorList>
            <person name="Nowell W R."/>
        </authorList>
    </citation>
    <scope>NUCLEOTIDE SEQUENCE</scope>
</reference>
<comment type="caution">
    <text evidence="3">The sequence shown here is derived from an EMBL/GenBank/DDBJ whole genome shotgun (WGS) entry which is preliminary data.</text>
</comment>
<dbReference type="Proteomes" id="UP000663852">
    <property type="component" value="Unassembled WGS sequence"/>
</dbReference>